<reference evidence="2" key="1">
    <citation type="journal article" date="2022" name="Plant J.">
        <title>Strategies of tolerance reflected in two North American maple genomes.</title>
        <authorList>
            <person name="McEvoy S.L."/>
            <person name="Sezen U.U."/>
            <person name="Trouern-Trend A."/>
            <person name="McMahon S.M."/>
            <person name="Schaberg P.G."/>
            <person name="Yang J."/>
            <person name="Wegrzyn J.L."/>
            <person name="Swenson N.G."/>
        </authorList>
    </citation>
    <scope>NUCLEOTIDE SEQUENCE</scope>
    <source>
        <strain evidence="2">NS2018</strain>
    </source>
</reference>
<dbReference type="SUPFAM" id="SSF51445">
    <property type="entry name" value="(Trans)glycosidases"/>
    <property type="match status" value="1"/>
</dbReference>
<organism evidence="2 3">
    <name type="scientific">Acer saccharum</name>
    <name type="common">Sugar maple</name>
    <dbReference type="NCBI Taxonomy" id="4024"/>
    <lineage>
        <taxon>Eukaryota</taxon>
        <taxon>Viridiplantae</taxon>
        <taxon>Streptophyta</taxon>
        <taxon>Embryophyta</taxon>
        <taxon>Tracheophyta</taxon>
        <taxon>Spermatophyta</taxon>
        <taxon>Magnoliopsida</taxon>
        <taxon>eudicotyledons</taxon>
        <taxon>Gunneridae</taxon>
        <taxon>Pentapetalae</taxon>
        <taxon>rosids</taxon>
        <taxon>malvids</taxon>
        <taxon>Sapindales</taxon>
        <taxon>Sapindaceae</taxon>
        <taxon>Hippocastanoideae</taxon>
        <taxon>Acereae</taxon>
        <taxon>Acer</taxon>
    </lineage>
</organism>
<evidence type="ECO:0000259" key="1">
    <source>
        <dbReference type="Pfam" id="PF00704"/>
    </source>
</evidence>
<proteinExistence type="predicted"/>
<dbReference type="PANTHER" id="PTHR11177:SF362">
    <property type="entry name" value="CLASS V CHITINASE-LIKE"/>
    <property type="match status" value="1"/>
</dbReference>
<protein>
    <recommendedName>
        <fullName evidence="1">GH18 domain-containing protein</fullName>
    </recommendedName>
</protein>
<dbReference type="GO" id="GO:0008061">
    <property type="term" value="F:chitin binding"/>
    <property type="evidence" value="ECO:0007669"/>
    <property type="project" value="TreeGrafter"/>
</dbReference>
<dbReference type="Proteomes" id="UP001168877">
    <property type="component" value="Unassembled WGS sequence"/>
</dbReference>
<dbReference type="InterPro" id="IPR050314">
    <property type="entry name" value="Glycosyl_Hydrlase_18"/>
</dbReference>
<comment type="caution">
    <text evidence="2">The sequence shown here is derived from an EMBL/GenBank/DDBJ whole genome shotgun (WGS) entry which is preliminary data.</text>
</comment>
<dbReference type="GO" id="GO:0006032">
    <property type="term" value="P:chitin catabolic process"/>
    <property type="evidence" value="ECO:0007669"/>
    <property type="project" value="TreeGrafter"/>
</dbReference>
<feature type="domain" description="GH18" evidence="1">
    <location>
        <begin position="2"/>
        <end position="66"/>
    </location>
</feature>
<dbReference type="GO" id="GO:0005975">
    <property type="term" value="P:carbohydrate metabolic process"/>
    <property type="evidence" value="ECO:0007669"/>
    <property type="project" value="InterPro"/>
</dbReference>
<sequence>MEYNQIKNYIERFKARVMYNSTYVVNYCSVETAWIAFDDVEAVRAKVSYAKEKGMLGYRVWQVSYDVNWVLSQAAALQDAITHQEDNKSGQNKWPHRFLVIICL</sequence>
<keyword evidence="3" id="KW-1185">Reference proteome</keyword>
<dbReference type="Gene3D" id="3.10.50.10">
    <property type="match status" value="1"/>
</dbReference>
<accession>A0AA39VDL7</accession>
<gene>
    <name evidence="2" type="ORF">LWI29_011324</name>
</gene>
<dbReference type="GO" id="GO:0005576">
    <property type="term" value="C:extracellular region"/>
    <property type="evidence" value="ECO:0007669"/>
    <property type="project" value="TreeGrafter"/>
</dbReference>
<dbReference type="InterPro" id="IPR029070">
    <property type="entry name" value="Chitinase_insertion_sf"/>
</dbReference>
<evidence type="ECO:0000313" key="3">
    <source>
        <dbReference type="Proteomes" id="UP001168877"/>
    </source>
</evidence>
<dbReference type="EMBL" id="JAUESC010000386">
    <property type="protein sequence ID" value="KAK0576070.1"/>
    <property type="molecule type" value="Genomic_DNA"/>
</dbReference>
<evidence type="ECO:0000313" key="2">
    <source>
        <dbReference type="EMBL" id="KAK0576070.1"/>
    </source>
</evidence>
<dbReference type="InterPro" id="IPR017853">
    <property type="entry name" value="GH"/>
</dbReference>
<reference evidence="2" key="2">
    <citation type="submission" date="2023-06" db="EMBL/GenBank/DDBJ databases">
        <authorList>
            <person name="Swenson N.G."/>
            <person name="Wegrzyn J.L."/>
            <person name="Mcevoy S.L."/>
        </authorList>
    </citation>
    <scope>NUCLEOTIDE SEQUENCE</scope>
    <source>
        <strain evidence="2">NS2018</strain>
        <tissue evidence="2">Leaf</tissue>
    </source>
</reference>
<dbReference type="Gene3D" id="3.20.20.80">
    <property type="entry name" value="Glycosidases"/>
    <property type="match status" value="1"/>
</dbReference>
<dbReference type="GO" id="GO:0004568">
    <property type="term" value="F:chitinase activity"/>
    <property type="evidence" value="ECO:0007669"/>
    <property type="project" value="TreeGrafter"/>
</dbReference>
<name>A0AA39VDL7_ACESA</name>
<dbReference type="InterPro" id="IPR001223">
    <property type="entry name" value="Glyco_hydro18_cat"/>
</dbReference>
<dbReference type="AlphaFoldDB" id="A0AA39VDL7"/>
<dbReference type="Pfam" id="PF00704">
    <property type="entry name" value="Glyco_hydro_18"/>
    <property type="match status" value="1"/>
</dbReference>
<dbReference type="PANTHER" id="PTHR11177">
    <property type="entry name" value="CHITINASE"/>
    <property type="match status" value="1"/>
</dbReference>